<feature type="region of interest" description="Disordered" evidence="1">
    <location>
        <begin position="473"/>
        <end position="547"/>
    </location>
</feature>
<feature type="compositionally biased region" description="Basic residues" evidence="1">
    <location>
        <begin position="474"/>
        <end position="485"/>
    </location>
</feature>
<evidence type="ECO:0008006" key="4">
    <source>
        <dbReference type="Google" id="ProtNLM"/>
    </source>
</evidence>
<evidence type="ECO:0000256" key="1">
    <source>
        <dbReference type="SAM" id="MobiDB-lite"/>
    </source>
</evidence>
<comment type="caution">
    <text evidence="2">The sequence shown here is derived from an EMBL/GenBank/DDBJ whole genome shotgun (WGS) entry which is preliminary data.</text>
</comment>
<dbReference type="STRING" id="1210089.GCA_001613165_03854"/>
<keyword evidence="3" id="KW-1185">Reference proteome</keyword>
<accession>A0A370HD32</accession>
<proteinExistence type="predicted"/>
<sequence>MATVGRRRRNPPRVVGAPAGARIRTRLRLGPGEEAALREIGQFNGRLYRRELAARIAQGTLDRTRQADYRADRKRALTAETSSRWAGAITRSVEDQYQSGMRALAAHARSLDSAVATLAARCTLAPNERDGKVAGYRDTAERFAKTRRLAALRVVAERARRNLAEGRPSIVVGGKQLWRNRNHLADVPMSEAGWRQQWDAARMFLTADGEAGKVGGNETIRVAPETRRLRVKVPAALADRFGTHLEIAAPVTFCHRSTEWTGRIAARQAVRYDIVFDPTRDRWYLDASWSLAPTPTVPLTAIRTGPVLGVDLNAGHLAICVLDRYGNPVGEPATIALPGHGLSSSRRDGHLRAALTALCDQAVLTGCTAIVIEDLDFADARGTGRETMGRGRRGKRFRRVVATIPTRRFRERLRAIATRLDIAVVAVDPAYTSKVGAKHWRTPLQEQTQTSDRAVTVHHGAAVAIGRRGLGVKLSRHSSGPRHAQRSVAGQPPSLARATAQRRVACEKPCPALDPLGRPDRSGSKHHTPAAKTVRAATERYPLSLTD</sequence>
<organism evidence="2 3">
    <name type="scientific">Nocardia mexicana</name>
    <dbReference type="NCBI Taxonomy" id="279262"/>
    <lineage>
        <taxon>Bacteria</taxon>
        <taxon>Bacillati</taxon>
        <taxon>Actinomycetota</taxon>
        <taxon>Actinomycetes</taxon>
        <taxon>Mycobacteriales</taxon>
        <taxon>Nocardiaceae</taxon>
        <taxon>Nocardia</taxon>
    </lineage>
</organism>
<evidence type="ECO:0000313" key="2">
    <source>
        <dbReference type="EMBL" id="RDI54627.1"/>
    </source>
</evidence>
<dbReference type="Proteomes" id="UP000255355">
    <property type="component" value="Unassembled WGS sequence"/>
</dbReference>
<evidence type="ECO:0000313" key="3">
    <source>
        <dbReference type="Proteomes" id="UP000255355"/>
    </source>
</evidence>
<dbReference type="EMBL" id="QQAZ01000002">
    <property type="protein sequence ID" value="RDI54627.1"/>
    <property type="molecule type" value="Genomic_DNA"/>
</dbReference>
<gene>
    <name evidence="2" type="ORF">DFR68_102756</name>
</gene>
<name>A0A370HD32_9NOCA</name>
<dbReference type="AlphaFoldDB" id="A0A370HD32"/>
<protein>
    <recommendedName>
        <fullName evidence="4">Transposase</fullName>
    </recommendedName>
</protein>
<reference evidence="2 3" key="1">
    <citation type="submission" date="2018-07" db="EMBL/GenBank/DDBJ databases">
        <title>Genomic Encyclopedia of Type Strains, Phase IV (KMG-IV): sequencing the most valuable type-strain genomes for metagenomic binning, comparative biology and taxonomic classification.</title>
        <authorList>
            <person name="Goeker M."/>
        </authorList>
    </citation>
    <scope>NUCLEOTIDE SEQUENCE [LARGE SCALE GENOMIC DNA]</scope>
    <source>
        <strain evidence="2 3">DSM 44952</strain>
    </source>
</reference>